<dbReference type="EMBL" id="CASHTH010001223">
    <property type="protein sequence ID" value="CAI8012878.1"/>
    <property type="molecule type" value="Genomic_DNA"/>
</dbReference>
<evidence type="ECO:0000256" key="2">
    <source>
        <dbReference type="SAM" id="MobiDB-lite"/>
    </source>
</evidence>
<organism evidence="3 4">
    <name type="scientific">Geodia barretti</name>
    <name type="common">Barrett's horny sponge</name>
    <dbReference type="NCBI Taxonomy" id="519541"/>
    <lineage>
        <taxon>Eukaryota</taxon>
        <taxon>Metazoa</taxon>
        <taxon>Porifera</taxon>
        <taxon>Demospongiae</taxon>
        <taxon>Heteroscleromorpha</taxon>
        <taxon>Tetractinellida</taxon>
        <taxon>Astrophorina</taxon>
        <taxon>Geodiidae</taxon>
        <taxon>Geodia</taxon>
    </lineage>
</organism>
<keyword evidence="1" id="KW-0175">Coiled coil</keyword>
<evidence type="ECO:0000256" key="1">
    <source>
        <dbReference type="SAM" id="Coils"/>
    </source>
</evidence>
<evidence type="ECO:0000313" key="3">
    <source>
        <dbReference type="EMBL" id="CAI8012878.1"/>
    </source>
</evidence>
<feature type="coiled-coil region" evidence="1">
    <location>
        <begin position="1"/>
        <end position="32"/>
    </location>
</feature>
<name>A0AA35W9A0_GEOBA</name>
<proteinExistence type="predicted"/>
<sequence length="126" mass="13808">MEGDKTELEQLRDQLERDRHLLIEAAKKLDRERQTFEDDKVAFLKEQFLDSSVFNNTTELDSFYGRLSSTPAAATSSGSAQGTTSSGSTHISAQVNLRHDLSLCSDDGSPDVLNDSRPEIATDGAT</sequence>
<accession>A0AA35W9A0</accession>
<dbReference type="GO" id="GO:0036064">
    <property type="term" value="C:ciliary basal body"/>
    <property type="evidence" value="ECO:0007669"/>
    <property type="project" value="TreeGrafter"/>
</dbReference>
<dbReference type="GO" id="GO:0035735">
    <property type="term" value="P:intraciliary transport involved in cilium assembly"/>
    <property type="evidence" value="ECO:0007669"/>
    <property type="project" value="TreeGrafter"/>
</dbReference>
<dbReference type="GO" id="GO:0034451">
    <property type="term" value="C:centriolar satellite"/>
    <property type="evidence" value="ECO:0007669"/>
    <property type="project" value="TreeGrafter"/>
</dbReference>
<feature type="compositionally biased region" description="Low complexity" evidence="2">
    <location>
        <begin position="69"/>
        <end position="89"/>
    </location>
</feature>
<keyword evidence="4" id="KW-1185">Reference proteome</keyword>
<gene>
    <name evidence="3" type="ORF">GBAR_LOCUS8220</name>
</gene>
<protein>
    <submittedName>
        <fullName evidence="3">Uncharacterized protein</fullName>
    </submittedName>
</protein>
<dbReference type="PANTHER" id="PTHR46507">
    <property type="entry name" value="AFADIN- AND ALPHA-ACTININ-BINDING PROTEIN"/>
    <property type="match status" value="1"/>
</dbReference>
<comment type="caution">
    <text evidence="3">The sequence shown here is derived from an EMBL/GenBank/DDBJ whole genome shotgun (WGS) entry which is preliminary data.</text>
</comment>
<dbReference type="Proteomes" id="UP001174909">
    <property type="component" value="Unassembled WGS sequence"/>
</dbReference>
<dbReference type="InterPro" id="IPR052300">
    <property type="entry name" value="Adhesion_Centrosome_assoc"/>
</dbReference>
<evidence type="ECO:0000313" key="4">
    <source>
        <dbReference type="Proteomes" id="UP001174909"/>
    </source>
</evidence>
<reference evidence="3" key="1">
    <citation type="submission" date="2023-03" db="EMBL/GenBank/DDBJ databases">
        <authorList>
            <person name="Steffen K."/>
            <person name="Cardenas P."/>
        </authorList>
    </citation>
    <scope>NUCLEOTIDE SEQUENCE</scope>
</reference>
<feature type="region of interest" description="Disordered" evidence="2">
    <location>
        <begin position="69"/>
        <end position="126"/>
    </location>
</feature>
<dbReference type="AlphaFoldDB" id="A0AA35W9A0"/>
<dbReference type="PANTHER" id="PTHR46507:SF4">
    <property type="entry name" value="SSX FAMILY MEMBER 2 INTERACTING PROTEIN"/>
    <property type="match status" value="1"/>
</dbReference>